<dbReference type="EC" id="2.4.-.-" evidence="2"/>
<gene>
    <name evidence="2" type="ORF">KMZ93_09665</name>
</gene>
<feature type="domain" description="Glycosyltransferase 2-like" evidence="1">
    <location>
        <begin position="245"/>
        <end position="402"/>
    </location>
</feature>
<dbReference type="SUPFAM" id="SSF53448">
    <property type="entry name" value="Nucleotide-diphospho-sugar transferases"/>
    <property type="match status" value="1"/>
</dbReference>
<dbReference type="InterPro" id="IPR029044">
    <property type="entry name" value="Nucleotide-diphossugar_trans"/>
</dbReference>
<evidence type="ECO:0000313" key="3">
    <source>
        <dbReference type="Proteomes" id="UP000676951"/>
    </source>
</evidence>
<dbReference type="InterPro" id="IPR029063">
    <property type="entry name" value="SAM-dependent_MTases_sf"/>
</dbReference>
<dbReference type="Gene3D" id="3.40.50.150">
    <property type="entry name" value="Vaccinia Virus protein VP39"/>
    <property type="match status" value="1"/>
</dbReference>
<sequence>MTVAGSPRKKAIFNHSETYGATRPAWRRKAKFFHSEDENYLRFLIPKGARVLEIGCGTGDTLAGLEPSFGVGLDFSPAMVDQARKLHGGLTFIVGDAEDPEVIASLPGPFDFIVVLDTIGSLDDCQAFLEQLHPLCSRETRLVIGYFSHLWMPLLKVSELGGGRMPYPPQNVLAPSDVRALADLAGFDAVKSEQRMIVPVSLLGIGRFINRFISILPGVRWLALRHYVVCRSLPNFDEDRLHSATVVIPARNERGNIEPAIQRIPKFCDDIEIIFIEGHSKDGTFEEMERVKAAYPDKDIKTMVQPGKGKADAVFTAYDVARGDVLMILDADLTMPPEQLPKFWNAIKSGKGEFINGSRLVYPLEDDAMRFLNLIANKIFSYLFSWLLNQRYTDTLCGTKVMRRTDYYRLREGKTYFGDFDPFGDFDLIFGASKLNLKSVDLPIRYAARTYGETQISRFRHGVMLLKMVVFAFFKIKAI</sequence>
<proteinExistence type="predicted"/>
<dbReference type="PANTHER" id="PTHR48090">
    <property type="entry name" value="UNDECAPRENYL-PHOSPHATE 4-DEOXY-4-FORMAMIDO-L-ARABINOSE TRANSFERASE-RELATED"/>
    <property type="match status" value="1"/>
</dbReference>
<evidence type="ECO:0000259" key="1">
    <source>
        <dbReference type="Pfam" id="PF00535"/>
    </source>
</evidence>
<dbReference type="PANTHER" id="PTHR48090:SF7">
    <property type="entry name" value="RFBJ PROTEIN"/>
    <property type="match status" value="1"/>
</dbReference>
<dbReference type="EMBL" id="CP076136">
    <property type="protein sequence ID" value="QWG25116.1"/>
    <property type="molecule type" value="Genomic_DNA"/>
</dbReference>
<protein>
    <submittedName>
        <fullName evidence="2">Glycosyltransferase</fullName>
        <ecNumber evidence="2">2.4.-.-</ecNumber>
    </submittedName>
</protein>
<evidence type="ECO:0000313" key="2">
    <source>
        <dbReference type="EMBL" id="QWG25116.1"/>
    </source>
</evidence>
<dbReference type="Pfam" id="PF13489">
    <property type="entry name" value="Methyltransf_23"/>
    <property type="match status" value="1"/>
</dbReference>
<dbReference type="Gene3D" id="3.90.550.10">
    <property type="entry name" value="Spore Coat Polysaccharide Biosynthesis Protein SpsA, Chain A"/>
    <property type="match status" value="1"/>
</dbReference>
<dbReference type="InterPro" id="IPR050256">
    <property type="entry name" value="Glycosyltransferase_2"/>
</dbReference>
<keyword evidence="3" id="KW-1185">Reference proteome</keyword>
<reference evidence="2 3" key="1">
    <citation type="submission" date="2021-06" db="EMBL/GenBank/DDBJ databases">
        <title>Bradyrhizobium sp. S2-11-4 Genome sequencing.</title>
        <authorList>
            <person name="Jin L."/>
        </authorList>
    </citation>
    <scope>NUCLEOTIDE SEQUENCE [LARGE SCALE GENOMIC DNA]</scope>
    <source>
        <strain evidence="2 3">S2-11-4</strain>
    </source>
</reference>
<dbReference type="GO" id="GO:0016757">
    <property type="term" value="F:glycosyltransferase activity"/>
    <property type="evidence" value="ECO:0007669"/>
    <property type="project" value="UniProtKB-KW"/>
</dbReference>
<dbReference type="CDD" id="cd04179">
    <property type="entry name" value="DPM_DPG-synthase_like"/>
    <property type="match status" value="1"/>
</dbReference>
<dbReference type="AlphaFoldDB" id="A0A975P2I1"/>
<name>A0A975P2I1_9BRAD</name>
<keyword evidence="2" id="KW-0328">Glycosyltransferase</keyword>
<accession>A0A975P2I1</accession>
<dbReference type="InterPro" id="IPR001173">
    <property type="entry name" value="Glyco_trans_2-like"/>
</dbReference>
<dbReference type="CDD" id="cd02440">
    <property type="entry name" value="AdoMet_MTases"/>
    <property type="match status" value="1"/>
</dbReference>
<keyword evidence="2" id="KW-0808">Transferase</keyword>
<dbReference type="SUPFAM" id="SSF53335">
    <property type="entry name" value="S-adenosyl-L-methionine-dependent methyltransferases"/>
    <property type="match status" value="1"/>
</dbReference>
<dbReference type="RefSeq" id="WP_215605856.1">
    <property type="nucleotide sequence ID" value="NZ_CP076136.1"/>
</dbReference>
<dbReference type="Proteomes" id="UP000676951">
    <property type="component" value="Chromosome"/>
</dbReference>
<organism evidence="2 3">
    <name type="scientific">Bradyrhizobium sediminis</name>
    <dbReference type="NCBI Taxonomy" id="2840469"/>
    <lineage>
        <taxon>Bacteria</taxon>
        <taxon>Pseudomonadati</taxon>
        <taxon>Pseudomonadota</taxon>
        <taxon>Alphaproteobacteria</taxon>
        <taxon>Hyphomicrobiales</taxon>
        <taxon>Nitrobacteraceae</taxon>
        <taxon>Bradyrhizobium</taxon>
    </lineage>
</organism>
<dbReference type="Pfam" id="PF00535">
    <property type="entry name" value="Glycos_transf_2"/>
    <property type="match status" value="1"/>
</dbReference>